<comment type="subunit">
    <text evidence="6">Component of the GINS complex.</text>
</comment>
<accession>A0A9P6TFL4</accession>
<dbReference type="Gene3D" id="1.20.58.1030">
    <property type="match status" value="1"/>
</dbReference>
<dbReference type="InterPro" id="IPR005339">
    <property type="entry name" value="GINS_Psf1"/>
</dbReference>
<dbReference type="PANTHER" id="PTHR12914">
    <property type="entry name" value="PARTNER OF SLD5"/>
    <property type="match status" value="1"/>
</dbReference>
<sequence length="241" mass="26222">MSATTTNAQPPPFSSLSALLTAALRSRSADAIRPFEDHLVRTLQRETRALAEKLKAAAEYFRNEEEIHGTGAVAMDDGVMCALRMSAATARHNKRVLLAYAMQRRNAILDAYWTSSGSVPNTLMASSSNITSPSLSSTSTVSDPISKVLTPAELDYLRAHSNLVSDLSRPYHAYTINLLGNLSRGPPKDLFIQVECVKELGEVAIGDGGGVIKFEVGSRYFVKHGEVERLIEGGWLKEIDV</sequence>
<evidence type="ECO:0000256" key="1">
    <source>
        <dbReference type="ARBA" id="ARBA00004123"/>
    </source>
</evidence>
<dbReference type="Pfam" id="PF24997">
    <property type="entry name" value="PSF1_C"/>
    <property type="match status" value="1"/>
</dbReference>
<proteinExistence type="inferred from homology"/>
<dbReference type="InterPro" id="IPR056783">
    <property type="entry name" value="PSF1_C"/>
</dbReference>
<name>A0A9P6TFL4_9BASI</name>
<evidence type="ECO:0000259" key="8">
    <source>
        <dbReference type="Pfam" id="PF24997"/>
    </source>
</evidence>
<dbReference type="Pfam" id="PF05916">
    <property type="entry name" value="Sld5"/>
    <property type="match status" value="1"/>
</dbReference>
<evidence type="ECO:0000256" key="4">
    <source>
        <dbReference type="ARBA" id="ARBA00022705"/>
    </source>
</evidence>
<organism evidence="9 10">
    <name type="scientific">Cronartium quercuum f. sp. fusiforme G11</name>
    <dbReference type="NCBI Taxonomy" id="708437"/>
    <lineage>
        <taxon>Eukaryota</taxon>
        <taxon>Fungi</taxon>
        <taxon>Dikarya</taxon>
        <taxon>Basidiomycota</taxon>
        <taxon>Pucciniomycotina</taxon>
        <taxon>Pucciniomycetes</taxon>
        <taxon>Pucciniales</taxon>
        <taxon>Coleosporiaceae</taxon>
        <taxon>Cronartium</taxon>
    </lineage>
</organism>
<dbReference type="SUPFAM" id="SSF158573">
    <property type="entry name" value="GINS helical bundle-like"/>
    <property type="match status" value="1"/>
</dbReference>
<comment type="subcellular location">
    <subcellularLocation>
        <location evidence="1 6">Nucleus</location>
    </subcellularLocation>
</comment>
<keyword evidence="4 6" id="KW-0235">DNA replication</keyword>
<feature type="domain" description="DNA replication complex GINS protein PSF1 C-terminal" evidence="8">
    <location>
        <begin position="188"/>
        <end position="239"/>
    </location>
</feature>
<dbReference type="InterPro" id="IPR036224">
    <property type="entry name" value="GINS_bundle-like_dom_sf"/>
</dbReference>
<keyword evidence="5 6" id="KW-0539">Nucleus</keyword>
<evidence type="ECO:0000256" key="6">
    <source>
        <dbReference type="RuleBase" id="RU368085"/>
    </source>
</evidence>
<keyword evidence="10" id="KW-1185">Reference proteome</keyword>
<reference evidence="9" key="1">
    <citation type="submission" date="2013-11" db="EMBL/GenBank/DDBJ databases">
        <title>Genome sequence of the fusiform rust pathogen reveals effectors for host alternation and coevolution with pine.</title>
        <authorList>
            <consortium name="DOE Joint Genome Institute"/>
            <person name="Smith K."/>
            <person name="Pendleton A."/>
            <person name="Kubisiak T."/>
            <person name="Anderson C."/>
            <person name="Salamov A."/>
            <person name="Aerts A."/>
            <person name="Riley R."/>
            <person name="Clum A."/>
            <person name="Lindquist E."/>
            <person name="Ence D."/>
            <person name="Campbell M."/>
            <person name="Kronenberg Z."/>
            <person name="Feau N."/>
            <person name="Dhillon B."/>
            <person name="Hamelin R."/>
            <person name="Burleigh J."/>
            <person name="Smith J."/>
            <person name="Yandell M."/>
            <person name="Nelson C."/>
            <person name="Grigoriev I."/>
            <person name="Davis J."/>
        </authorList>
    </citation>
    <scope>NUCLEOTIDE SEQUENCE</scope>
    <source>
        <strain evidence="9">G11</strain>
    </source>
</reference>
<dbReference type="EMBL" id="MU167232">
    <property type="protein sequence ID" value="KAG0148883.1"/>
    <property type="molecule type" value="Genomic_DNA"/>
</dbReference>
<protein>
    <recommendedName>
        <fullName evidence="3 6">DNA replication complex GINS protein PSF1</fullName>
    </recommendedName>
</protein>
<comment type="caution">
    <text evidence="9">The sequence shown here is derived from an EMBL/GenBank/DDBJ whole genome shotgun (WGS) entry which is preliminary data.</text>
</comment>
<evidence type="ECO:0000256" key="5">
    <source>
        <dbReference type="ARBA" id="ARBA00023242"/>
    </source>
</evidence>
<dbReference type="AlphaFoldDB" id="A0A9P6TFL4"/>
<evidence type="ECO:0000313" key="9">
    <source>
        <dbReference type="EMBL" id="KAG0148883.1"/>
    </source>
</evidence>
<dbReference type="PANTHER" id="PTHR12914:SF2">
    <property type="entry name" value="DNA REPLICATION COMPLEX GINS PROTEIN PSF1"/>
    <property type="match status" value="1"/>
</dbReference>
<comment type="function">
    <text evidence="6">Required for correct functioning of the GINS complex, a complex that plays an essential role in the initiation of DNA replication, and progression of DNA replication forks. GINS complex seems to bind preferentially to single-stranded DNA.</text>
</comment>
<dbReference type="InterPro" id="IPR021151">
    <property type="entry name" value="GINS_A"/>
</dbReference>
<dbReference type="OrthoDB" id="10252587at2759"/>
<dbReference type="Proteomes" id="UP000886653">
    <property type="component" value="Unassembled WGS sequence"/>
</dbReference>
<dbReference type="CDD" id="cd11710">
    <property type="entry name" value="GINS_A_psf1"/>
    <property type="match status" value="1"/>
</dbReference>
<evidence type="ECO:0000259" key="7">
    <source>
        <dbReference type="Pfam" id="PF05916"/>
    </source>
</evidence>
<dbReference type="GO" id="GO:0000811">
    <property type="term" value="C:GINS complex"/>
    <property type="evidence" value="ECO:0007669"/>
    <property type="project" value="UniProtKB-UniRule"/>
</dbReference>
<feature type="domain" description="GINS subunit" evidence="7">
    <location>
        <begin position="87"/>
        <end position="169"/>
    </location>
</feature>
<evidence type="ECO:0000256" key="3">
    <source>
        <dbReference type="ARBA" id="ARBA00015143"/>
    </source>
</evidence>
<gene>
    <name evidence="9" type="ORF">CROQUDRAFT_669577</name>
</gene>
<dbReference type="CDD" id="cd21696">
    <property type="entry name" value="GINS_B_Psf1"/>
    <property type="match status" value="1"/>
</dbReference>
<comment type="similarity">
    <text evidence="2 6">Belongs to the GINS1/PSF1 family.</text>
</comment>
<evidence type="ECO:0000256" key="2">
    <source>
        <dbReference type="ARBA" id="ARBA00006677"/>
    </source>
</evidence>
<evidence type="ECO:0000313" key="10">
    <source>
        <dbReference type="Proteomes" id="UP000886653"/>
    </source>
</evidence>
<dbReference type="GO" id="GO:1902983">
    <property type="term" value="P:DNA strand elongation involved in mitotic DNA replication"/>
    <property type="evidence" value="ECO:0007669"/>
    <property type="project" value="TreeGrafter"/>
</dbReference>